<dbReference type="PANTHER" id="PTHR10381">
    <property type="entry name" value="ATP-DEPENDENT CLP PROTEASE PROTEOLYTIC SUBUNIT"/>
    <property type="match status" value="1"/>
</dbReference>
<evidence type="ECO:0000256" key="2">
    <source>
        <dbReference type="ARBA" id="ARBA00022490"/>
    </source>
</evidence>
<dbReference type="Proteomes" id="UP000053244">
    <property type="component" value="Unassembled WGS sequence"/>
</dbReference>
<dbReference type="AlphaFoldDB" id="A0A101J8T4"/>
<keyword evidence="8" id="KW-1185">Reference proteome</keyword>
<keyword evidence="2" id="KW-0963">Cytoplasm</keyword>
<dbReference type="InterPro" id="IPR023562">
    <property type="entry name" value="ClpP/TepA"/>
</dbReference>
<name>A0A101J8T4_9ACTN</name>
<dbReference type="RefSeq" id="WP_067707405.1">
    <property type="nucleotide sequence ID" value="NZ_LLZH01000342.1"/>
</dbReference>
<dbReference type="OrthoDB" id="9806592at2"/>
<dbReference type="PRINTS" id="PR00127">
    <property type="entry name" value="CLPPROTEASEP"/>
</dbReference>
<proteinExistence type="inferred from homology"/>
<evidence type="ECO:0000313" key="7">
    <source>
        <dbReference type="EMBL" id="KUL22350.1"/>
    </source>
</evidence>
<dbReference type="GO" id="GO:0006515">
    <property type="term" value="P:protein quality control for misfolded or incompletely synthesized proteins"/>
    <property type="evidence" value="ECO:0007669"/>
    <property type="project" value="TreeGrafter"/>
</dbReference>
<gene>
    <name evidence="7" type="ORF">ADL15_48320</name>
</gene>
<sequence>MRHLPSNLAALRASWRAVNGVANHDTPCFTVTNAAVPKLTVFGMIGGLDNDATDFVRTVHALDAKAMDVHINSPGGFAWDAMAMYEALRSHPAKVAVKIDGLAGSAASFLAQAGDTVDIMTGGRMMIHDAAVVAEGNPAELREIADMVDMLSDDIADIYTARAGGSRATWRKAMTATTWYSAAEAVAAKLADRVTGGRDTKTSGPDNRSRLITARVRALTTREG</sequence>
<evidence type="ECO:0000256" key="4">
    <source>
        <dbReference type="ARBA" id="ARBA00022801"/>
    </source>
</evidence>
<reference evidence="7 8" key="1">
    <citation type="submission" date="2015-10" db="EMBL/GenBank/DDBJ databases">
        <authorList>
            <person name="Gilbert D.G."/>
        </authorList>
    </citation>
    <scope>NUCLEOTIDE SEQUENCE [LARGE SCALE GENOMIC DNA]</scope>
    <source>
        <strain evidence="7 8">NRRL B-16712</strain>
    </source>
</reference>
<evidence type="ECO:0000256" key="5">
    <source>
        <dbReference type="ARBA" id="ARBA00022825"/>
    </source>
</evidence>
<protein>
    <recommendedName>
        <fullName evidence="6">ATP-dependent Clp protease proteolytic subunit</fullName>
    </recommendedName>
</protein>
<dbReference type="GO" id="GO:0004176">
    <property type="term" value="F:ATP-dependent peptidase activity"/>
    <property type="evidence" value="ECO:0007669"/>
    <property type="project" value="InterPro"/>
</dbReference>
<organism evidence="7 8">
    <name type="scientific">Actinoplanes awajinensis subsp. mycoplanecinus</name>
    <dbReference type="NCBI Taxonomy" id="135947"/>
    <lineage>
        <taxon>Bacteria</taxon>
        <taxon>Bacillati</taxon>
        <taxon>Actinomycetota</taxon>
        <taxon>Actinomycetes</taxon>
        <taxon>Micromonosporales</taxon>
        <taxon>Micromonosporaceae</taxon>
        <taxon>Actinoplanes</taxon>
    </lineage>
</organism>
<dbReference type="EMBL" id="LLZH01000342">
    <property type="protein sequence ID" value="KUL22350.1"/>
    <property type="molecule type" value="Genomic_DNA"/>
</dbReference>
<dbReference type="SUPFAM" id="SSF52096">
    <property type="entry name" value="ClpP/crotonase"/>
    <property type="match status" value="1"/>
</dbReference>
<comment type="caution">
    <text evidence="7">The sequence shown here is derived from an EMBL/GenBank/DDBJ whole genome shotgun (WGS) entry which is preliminary data.</text>
</comment>
<evidence type="ECO:0000256" key="3">
    <source>
        <dbReference type="ARBA" id="ARBA00022670"/>
    </source>
</evidence>
<dbReference type="GO" id="GO:0004252">
    <property type="term" value="F:serine-type endopeptidase activity"/>
    <property type="evidence" value="ECO:0007669"/>
    <property type="project" value="InterPro"/>
</dbReference>
<keyword evidence="5" id="KW-0720">Serine protease</keyword>
<dbReference type="GO" id="GO:0051117">
    <property type="term" value="F:ATPase binding"/>
    <property type="evidence" value="ECO:0007669"/>
    <property type="project" value="TreeGrafter"/>
</dbReference>
<evidence type="ECO:0000256" key="6">
    <source>
        <dbReference type="RuleBase" id="RU003567"/>
    </source>
</evidence>
<evidence type="ECO:0000256" key="1">
    <source>
        <dbReference type="ARBA" id="ARBA00007039"/>
    </source>
</evidence>
<keyword evidence="3" id="KW-0645">Protease</keyword>
<dbReference type="InterPro" id="IPR001907">
    <property type="entry name" value="ClpP"/>
</dbReference>
<accession>A0A101J8T4</accession>
<dbReference type="Gene3D" id="3.90.226.10">
    <property type="entry name" value="2-enoyl-CoA Hydratase, Chain A, domain 1"/>
    <property type="match status" value="1"/>
</dbReference>
<dbReference type="NCBIfam" id="NF045542">
    <property type="entry name" value="Clp_rel_HeadMat"/>
    <property type="match status" value="1"/>
</dbReference>
<keyword evidence="4" id="KW-0378">Hydrolase</keyword>
<dbReference type="Pfam" id="PF00574">
    <property type="entry name" value="CLP_protease"/>
    <property type="match status" value="1"/>
</dbReference>
<dbReference type="GO" id="GO:0009368">
    <property type="term" value="C:endopeptidase Clp complex"/>
    <property type="evidence" value="ECO:0007669"/>
    <property type="project" value="TreeGrafter"/>
</dbReference>
<dbReference type="CDD" id="cd07016">
    <property type="entry name" value="S14_ClpP_1"/>
    <property type="match status" value="1"/>
</dbReference>
<comment type="similarity">
    <text evidence="1 6">Belongs to the peptidase S14 family.</text>
</comment>
<dbReference type="InterPro" id="IPR029045">
    <property type="entry name" value="ClpP/crotonase-like_dom_sf"/>
</dbReference>
<evidence type="ECO:0000313" key="8">
    <source>
        <dbReference type="Proteomes" id="UP000053244"/>
    </source>
</evidence>
<dbReference type="PANTHER" id="PTHR10381:SF70">
    <property type="entry name" value="ATP-DEPENDENT CLP PROTEASE PROTEOLYTIC SUBUNIT"/>
    <property type="match status" value="1"/>
</dbReference>